<accession>A0ABN9Y9D3</accession>
<name>A0ABN9Y9D3_9DINO</name>
<keyword evidence="3" id="KW-1185">Reference proteome</keyword>
<feature type="compositionally biased region" description="Low complexity" evidence="1">
    <location>
        <begin position="24"/>
        <end position="39"/>
    </location>
</feature>
<dbReference type="EMBL" id="CAUYUJ010021968">
    <property type="protein sequence ID" value="CAK0908165.1"/>
    <property type="molecule type" value="Genomic_DNA"/>
</dbReference>
<dbReference type="Proteomes" id="UP001189429">
    <property type="component" value="Unassembled WGS sequence"/>
</dbReference>
<evidence type="ECO:0000256" key="1">
    <source>
        <dbReference type="SAM" id="MobiDB-lite"/>
    </source>
</evidence>
<evidence type="ECO:0000313" key="3">
    <source>
        <dbReference type="Proteomes" id="UP001189429"/>
    </source>
</evidence>
<protein>
    <recommendedName>
        <fullName evidence="4">J domain-containing protein</fullName>
    </recommendedName>
</protein>
<reference evidence="2" key="1">
    <citation type="submission" date="2023-10" db="EMBL/GenBank/DDBJ databases">
        <authorList>
            <person name="Chen Y."/>
            <person name="Shah S."/>
            <person name="Dougan E. K."/>
            <person name="Thang M."/>
            <person name="Chan C."/>
        </authorList>
    </citation>
    <scope>NUCLEOTIDE SEQUENCE [LARGE SCALE GENOMIC DNA]</scope>
</reference>
<gene>
    <name evidence="2" type="ORF">PCOR1329_LOCUS82923</name>
</gene>
<proteinExistence type="predicted"/>
<comment type="caution">
    <text evidence="2">The sequence shown here is derived from an EMBL/GenBank/DDBJ whole genome shotgun (WGS) entry which is preliminary data.</text>
</comment>
<organism evidence="2 3">
    <name type="scientific">Prorocentrum cordatum</name>
    <dbReference type="NCBI Taxonomy" id="2364126"/>
    <lineage>
        <taxon>Eukaryota</taxon>
        <taxon>Sar</taxon>
        <taxon>Alveolata</taxon>
        <taxon>Dinophyceae</taxon>
        <taxon>Prorocentrales</taxon>
        <taxon>Prorocentraceae</taxon>
        <taxon>Prorocentrum</taxon>
    </lineage>
</organism>
<feature type="region of interest" description="Disordered" evidence="1">
    <location>
        <begin position="1"/>
        <end position="39"/>
    </location>
</feature>
<feature type="non-terminal residue" evidence="2">
    <location>
        <position position="100"/>
    </location>
</feature>
<evidence type="ECO:0000313" key="2">
    <source>
        <dbReference type="EMBL" id="CAK0908165.1"/>
    </source>
</evidence>
<evidence type="ECO:0008006" key="4">
    <source>
        <dbReference type="Google" id="ProtNLM"/>
    </source>
</evidence>
<sequence>MPSGSAHCRRVRPRAEAPGEEEGPVGAAAKQGVPAPAARLPPGLAAELARLGSERAVALGAAMQWQLECARHEPLAVRRRVFRELQLQLHPDKNVDCQDA</sequence>